<feature type="region of interest" description="Disordered" evidence="1">
    <location>
        <begin position="1"/>
        <end position="83"/>
    </location>
</feature>
<dbReference type="OrthoDB" id="406368at2759"/>
<evidence type="ECO:0000256" key="1">
    <source>
        <dbReference type="SAM" id="MobiDB-lite"/>
    </source>
</evidence>
<feature type="compositionally biased region" description="Basic and acidic residues" evidence="1">
    <location>
        <begin position="233"/>
        <end position="244"/>
    </location>
</feature>
<dbReference type="EMBL" id="MLAK01001298">
    <property type="protein sequence ID" value="OHS94685.1"/>
    <property type="molecule type" value="Genomic_DNA"/>
</dbReference>
<keyword evidence="3" id="KW-1185">Reference proteome</keyword>
<dbReference type="RefSeq" id="XP_068347822.1">
    <property type="nucleotide sequence ID" value="XM_068512461.1"/>
</dbReference>
<dbReference type="AlphaFoldDB" id="A0A1J4JB76"/>
<feature type="region of interest" description="Disordered" evidence="1">
    <location>
        <begin position="173"/>
        <end position="253"/>
    </location>
</feature>
<evidence type="ECO:0000313" key="2">
    <source>
        <dbReference type="EMBL" id="OHS94685.1"/>
    </source>
</evidence>
<proteinExistence type="predicted"/>
<dbReference type="InterPro" id="IPR010736">
    <property type="entry name" value="SHIPPO-rpt"/>
</dbReference>
<organism evidence="2 3">
    <name type="scientific">Tritrichomonas foetus</name>
    <dbReference type="NCBI Taxonomy" id="1144522"/>
    <lineage>
        <taxon>Eukaryota</taxon>
        <taxon>Metamonada</taxon>
        <taxon>Parabasalia</taxon>
        <taxon>Tritrichomonadida</taxon>
        <taxon>Tritrichomonadidae</taxon>
        <taxon>Tritrichomonas</taxon>
    </lineage>
</organism>
<protein>
    <submittedName>
        <fullName evidence="2">Uncharacterized protein</fullName>
    </submittedName>
</protein>
<gene>
    <name evidence="2" type="ORF">TRFO_39126</name>
</gene>
<sequence>MKRFTQTAAQPLRKPEGPSLDKASKLPSLSKTQPNFVPVPRLRMTSIRTEQFGSFSPSWTIGSSRRPPKAPDETPGPSDYIPKNVNLRKSQEHQITKAFDRNYKTITSDIETPNLREIEENSPRNRRFRQYKSLRIGDRSDTFFYIPSDAPGTIYDTNRSTLSPVGYRIATRYRDPENTNPGPGAYSPRDVRPPKMATMARTKSREIFVPAEPDIPGPGAYDVSPPPRKGARWFKDRRTTREKEESDSEEDWK</sequence>
<dbReference type="VEuPathDB" id="TrichDB:TRFO_39126"/>
<name>A0A1J4JB76_9EUKA</name>
<dbReference type="Pfam" id="PF07004">
    <property type="entry name" value="SHIPPO-rpt"/>
    <property type="match status" value="2"/>
</dbReference>
<dbReference type="Proteomes" id="UP000179807">
    <property type="component" value="Unassembled WGS sequence"/>
</dbReference>
<reference evidence="2" key="1">
    <citation type="submission" date="2016-10" db="EMBL/GenBank/DDBJ databases">
        <authorList>
            <person name="Benchimol M."/>
            <person name="Almeida L.G."/>
            <person name="Vasconcelos A.T."/>
            <person name="Perreira-Neves A."/>
            <person name="Rosa I.A."/>
            <person name="Tasca T."/>
            <person name="Bogo M.R."/>
            <person name="de Souza W."/>
        </authorList>
    </citation>
    <scope>NUCLEOTIDE SEQUENCE [LARGE SCALE GENOMIC DNA]</scope>
    <source>
        <strain evidence="2">K</strain>
    </source>
</reference>
<evidence type="ECO:0000313" key="3">
    <source>
        <dbReference type="Proteomes" id="UP000179807"/>
    </source>
</evidence>
<dbReference type="GeneID" id="94847165"/>
<comment type="caution">
    <text evidence="2">The sequence shown here is derived from an EMBL/GenBank/DDBJ whole genome shotgun (WGS) entry which is preliminary data.</text>
</comment>
<feature type="compositionally biased region" description="Polar residues" evidence="1">
    <location>
        <begin position="46"/>
        <end position="63"/>
    </location>
</feature>
<accession>A0A1J4JB76</accession>